<dbReference type="Gene3D" id="3.40.190.10">
    <property type="entry name" value="Periplasmic binding protein-like II"/>
    <property type="match status" value="1"/>
</dbReference>
<reference evidence="7" key="1">
    <citation type="journal article" date="2014" name="Int. J. Syst. Evol. Microbiol.">
        <title>Complete genome sequence of Corynebacterium casei LMG S-19264T (=DSM 44701T), isolated from a smear-ripened cheese.</title>
        <authorList>
            <consortium name="US DOE Joint Genome Institute (JGI-PGF)"/>
            <person name="Walter F."/>
            <person name="Albersmeier A."/>
            <person name="Kalinowski J."/>
            <person name="Ruckert C."/>
        </authorList>
    </citation>
    <scope>NUCLEOTIDE SEQUENCE</scope>
    <source>
        <strain evidence="7">CGMCC 1.15725</strain>
    </source>
</reference>
<keyword evidence="8" id="KW-1185">Reference proteome</keyword>
<dbReference type="PIRSF" id="PIRSF002741">
    <property type="entry name" value="MppA"/>
    <property type="match status" value="1"/>
</dbReference>
<comment type="similarity">
    <text evidence="2">Belongs to the bacterial solute-binding protein 5 family.</text>
</comment>
<dbReference type="Proteomes" id="UP000646365">
    <property type="component" value="Unassembled WGS sequence"/>
</dbReference>
<dbReference type="PANTHER" id="PTHR30290">
    <property type="entry name" value="PERIPLASMIC BINDING COMPONENT OF ABC TRANSPORTER"/>
    <property type="match status" value="1"/>
</dbReference>
<dbReference type="AlphaFoldDB" id="A0A8J2YRZ1"/>
<dbReference type="EMBL" id="BMJQ01000003">
    <property type="protein sequence ID" value="GGF08104.1"/>
    <property type="molecule type" value="Genomic_DNA"/>
</dbReference>
<gene>
    <name evidence="7" type="ORF">GCM10011611_11910</name>
</gene>
<sequence>MTRRARDLLAGLIFGLSAAALAVAAADPAAAASVLRRVSQVDPETLDPQKSSGGFEQAIEMDLLEGLTSYDADARPVPGVAERWETSADGLTWTFHLRNDAKWSDGTPVTADDFVAAFRRLVDPATASPSAQMFDAVAGAARIIAGAEKNLETLGAKPIDPHTVQLKLDHPMPLLPDLLATGAGLPINRAALAKYGDQWTRPGNFVSNGPFVLASVAAQSELVLKRNPMFHDQAKVALDEVHWLVVEDDQTALKRYRAGELDISRVPAGELDWAKRTLANQLHVQPQLAVVYMAINMHAEPLASNLKLRKALSMAIDREVLSDKVEPAGEIAAYSFITGGLDGYESQSLAFKSMSSTDRVAEARKLFEESGAGKAGPLKLSVIYATDRDKKRMLLAIAAMWKECCNIELTLVNREWQVFLANLRQHDFQLAYDNISGSYSDAYDVLSGFRSGAGEINDAAYANPAYDALIDRASATIDAAERAKLLGRAEQILLNDAAVLPLNFPVYRAVVATRVRGWEDNLLNIHPSRYLAFAPGSSASSNAAPNP</sequence>
<evidence type="ECO:0000256" key="1">
    <source>
        <dbReference type="ARBA" id="ARBA00004418"/>
    </source>
</evidence>
<dbReference type="InterPro" id="IPR000914">
    <property type="entry name" value="SBP_5_dom"/>
</dbReference>
<feature type="signal peptide" evidence="5">
    <location>
        <begin position="1"/>
        <end position="31"/>
    </location>
</feature>
<comment type="subcellular location">
    <subcellularLocation>
        <location evidence="1">Periplasm</location>
    </subcellularLocation>
</comment>
<keyword evidence="3" id="KW-0813">Transport</keyword>
<feature type="domain" description="Solute-binding protein family 5" evidence="6">
    <location>
        <begin position="76"/>
        <end position="454"/>
    </location>
</feature>
<evidence type="ECO:0000313" key="8">
    <source>
        <dbReference type="Proteomes" id="UP000646365"/>
    </source>
</evidence>
<keyword evidence="4 5" id="KW-0732">Signal</keyword>
<dbReference type="Pfam" id="PF00496">
    <property type="entry name" value="SBP_bac_5"/>
    <property type="match status" value="1"/>
</dbReference>
<protein>
    <submittedName>
        <fullName evidence="7">Peptide ABC transporter substrate-binding protein</fullName>
    </submittedName>
</protein>
<dbReference type="Gene3D" id="3.90.76.10">
    <property type="entry name" value="Dipeptide-binding Protein, Domain 1"/>
    <property type="match status" value="1"/>
</dbReference>
<dbReference type="GO" id="GO:0030288">
    <property type="term" value="C:outer membrane-bounded periplasmic space"/>
    <property type="evidence" value="ECO:0007669"/>
    <property type="project" value="TreeGrafter"/>
</dbReference>
<reference evidence="7" key="2">
    <citation type="submission" date="2020-09" db="EMBL/GenBank/DDBJ databases">
        <authorList>
            <person name="Sun Q."/>
            <person name="Zhou Y."/>
        </authorList>
    </citation>
    <scope>NUCLEOTIDE SEQUENCE</scope>
    <source>
        <strain evidence="7">CGMCC 1.15725</strain>
    </source>
</reference>
<evidence type="ECO:0000313" key="7">
    <source>
        <dbReference type="EMBL" id="GGF08104.1"/>
    </source>
</evidence>
<evidence type="ECO:0000256" key="4">
    <source>
        <dbReference type="ARBA" id="ARBA00022729"/>
    </source>
</evidence>
<dbReference type="GO" id="GO:0043190">
    <property type="term" value="C:ATP-binding cassette (ABC) transporter complex"/>
    <property type="evidence" value="ECO:0007669"/>
    <property type="project" value="InterPro"/>
</dbReference>
<feature type="chain" id="PRO_5035195874" evidence="5">
    <location>
        <begin position="32"/>
        <end position="547"/>
    </location>
</feature>
<evidence type="ECO:0000256" key="5">
    <source>
        <dbReference type="SAM" id="SignalP"/>
    </source>
</evidence>
<name>A0A8J2YRZ1_9PROT</name>
<dbReference type="CDD" id="cd08504">
    <property type="entry name" value="PBP2_OppA"/>
    <property type="match status" value="1"/>
</dbReference>
<evidence type="ECO:0000256" key="2">
    <source>
        <dbReference type="ARBA" id="ARBA00005695"/>
    </source>
</evidence>
<proteinExistence type="inferred from homology"/>
<dbReference type="FunFam" id="3.90.76.10:FF:000001">
    <property type="entry name" value="Oligopeptide ABC transporter substrate-binding protein"/>
    <property type="match status" value="1"/>
</dbReference>
<dbReference type="GO" id="GO:0015833">
    <property type="term" value="P:peptide transport"/>
    <property type="evidence" value="ECO:0007669"/>
    <property type="project" value="TreeGrafter"/>
</dbReference>
<dbReference type="InterPro" id="IPR030678">
    <property type="entry name" value="Peptide/Ni-bd"/>
</dbReference>
<dbReference type="InterPro" id="IPR039424">
    <property type="entry name" value="SBP_5"/>
</dbReference>
<comment type="caution">
    <text evidence="7">The sequence shown here is derived from an EMBL/GenBank/DDBJ whole genome shotgun (WGS) entry which is preliminary data.</text>
</comment>
<accession>A0A8J2YRZ1</accession>
<dbReference type="GO" id="GO:1904680">
    <property type="term" value="F:peptide transmembrane transporter activity"/>
    <property type="evidence" value="ECO:0007669"/>
    <property type="project" value="TreeGrafter"/>
</dbReference>
<evidence type="ECO:0000256" key="3">
    <source>
        <dbReference type="ARBA" id="ARBA00022448"/>
    </source>
</evidence>
<dbReference type="RefSeq" id="WP_189043580.1">
    <property type="nucleotide sequence ID" value="NZ_BMJQ01000003.1"/>
</dbReference>
<evidence type="ECO:0000259" key="6">
    <source>
        <dbReference type="Pfam" id="PF00496"/>
    </source>
</evidence>
<organism evidence="7 8">
    <name type="scientific">Aliidongia dinghuensis</name>
    <dbReference type="NCBI Taxonomy" id="1867774"/>
    <lineage>
        <taxon>Bacteria</taxon>
        <taxon>Pseudomonadati</taxon>
        <taxon>Pseudomonadota</taxon>
        <taxon>Alphaproteobacteria</taxon>
        <taxon>Rhodospirillales</taxon>
        <taxon>Dongiaceae</taxon>
        <taxon>Aliidongia</taxon>
    </lineage>
</organism>
<dbReference type="PANTHER" id="PTHR30290:SF10">
    <property type="entry name" value="PERIPLASMIC OLIGOPEPTIDE-BINDING PROTEIN-RELATED"/>
    <property type="match status" value="1"/>
</dbReference>
<dbReference type="Gene3D" id="3.10.105.10">
    <property type="entry name" value="Dipeptide-binding Protein, Domain 3"/>
    <property type="match status" value="1"/>
</dbReference>
<dbReference type="SUPFAM" id="SSF53850">
    <property type="entry name" value="Periplasmic binding protein-like II"/>
    <property type="match status" value="1"/>
</dbReference>